<organism evidence="19 21">
    <name type="scientific">Brachybacterium saurashtrense</name>
    <dbReference type="NCBI Taxonomy" id="556288"/>
    <lineage>
        <taxon>Bacteria</taxon>
        <taxon>Bacillati</taxon>
        <taxon>Actinomycetota</taxon>
        <taxon>Actinomycetes</taxon>
        <taxon>Micrococcales</taxon>
        <taxon>Dermabacteraceae</taxon>
        <taxon>Brachybacterium</taxon>
    </lineage>
</organism>
<evidence type="ECO:0000259" key="17">
    <source>
        <dbReference type="Pfam" id="PF02737"/>
    </source>
</evidence>
<keyword evidence="9" id="KW-0560">Oxidoreductase</keyword>
<protein>
    <recommendedName>
        <fullName evidence="6">enoyl-CoA hydratase</fullName>
        <ecNumber evidence="6">4.2.1.17</ecNumber>
    </recommendedName>
</protein>
<dbReference type="EMBL" id="QSWH01000002">
    <property type="protein sequence ID" value="RRR24146.1"/>
    <property type="molecule type" value="Genomic_DNA"/>
</dbReference>
<evidence type="ECO:0000256" key="8">
    <source>
        <dbReference type="ARBA" id="ARBA00022963"/>
    </source>
</evidence>
<evidence type="ECO:0000256" key="4">
    <source>
        <dbReference type="ARBA" id="ARBA00008750"/>
    </source>
</evidence>
<dbReference type="Proteomes" id="UP000254236">
    <property type="component" value="Chromosome"/>
</dbReference>
<dbReference type="InterPro" id="IPR001753">
    <property type="entry name" value="Enoyl-CoA_hydra/iso"/>
</dbReference>
<dbReference type="InterPro" id="IPR008927">
    <property type="entry name" value="6-PGluconate_DH-like_C_sf"/>
</dbReference>
<name>A0A345YR53_9MICO</name>
<keyword evidence="20" id="KW-1185">Reference proteome</keyword>
<dbReference type="AlphaFoldDB" id="A0A345YR53"/>
<dbReference type="SUPFAM" id="SSF48179">
    <property type="entry name" value="6-phosphogluconate dehydrogenase C-terminal domain-like"/>
    <property type="match status" value="2"/>
</dbReference>
<evidence type="ECO:0000256" key="13">
    <source>
        <dbReference type="ARBA" id="ARBA00023268"/>
    </source>
</evidence>
<dbReference type="InterPro" id="IPR050136">
    <property type="entry name" value="FA_oxidation_alpha_subunit"/>
</dbReference>
<comment type="pathway">
    <text evidence="2">Lipid metabolism; butanoate metabolism.</text>
</comment>
<evidence type="ECO:0000256" key="2">
    <source>
        <dbReference type="ARBA" id="ARBA00005086"/>
    </source>
</evidence>
<evidence type="ECO:0000256" key="5">
    <source>
        <dbReference type="ARBA" id="ARBA00009463"/>
    </source>
</evidence>
<evidence type="ECO:0000256" key="1">
    <source>
        <dbReference type="ARBA" id="ARBA00005005"/>
    </source>
</evidence>
<evidence type="ECO:0000256" key="3">
    <source>
        <dbReference type="ARBA" id="ARBA00007005"/>
    </source>
</evidence>
<evidence type="ECO:0000256" key="9">
    <source>
        <dbReference type="ARBA" id="ARBA00023002"/>
    </source>
</evidence>
<dbReference type="InterPro" id="IPR036291">
    <property type="entry name" value="NAD(P)-bd_dom_sf"/>
</dbReference>
<keyword evidence="10" id="KW-0520">NAD</keyword>
<dbReference type="Pfam" id="PF00725">
    <property type="entry name" value="3HCDH"/>
    <property type="match status" value="1"/>
</dbReference>
<comment type="similarity">
    <text evidence="15">Belongs to the enoyl-CoA hydratase/isomerase family.</text>
</comment>
<dbReference type="SUPFAM" id="SSF52096">
    <property type="entry name" value="ClpP/crotonase"/>
    <property type="match status" value="1"/>
</dbReference>
<dbReference type="InterPro" id="IPR018376">
    <property type="entry name" value="Enoyl-CoA_hyd/isom_CS"/>
</dbReference>
<dbReference type="Pfam" id="PF02737">
    <property type="entry name" value="3HCDH_N"/>
    <property type="match status" value="1"/>
</dbReference>
<proteinExistence type="inferred from homology"/>
<evidence type="ECO:0000256" key="7">
    <source>
        <dbReference type="ARBA" id="ARBA00022832"/>
    </source>
</evidence>
<evidence type="ECO:0000256" key="12">
    <source>
        <dbReference type="ARBA" id="ARBA00023239"/>
    </source>
</evidence>
<dbReference type="SUPFAM" id="SSF51735">
    <property type="entry name" value="NAD(P)-binding Rossmann-fold domains"/>
    <property type="match status" value="1"/>
</dbReference>
<keyword evidence="12" id="KW-0456">Lyase</keyword>
<comment type="similarity">
    <text evidence="3">In the central section; belongs to the 3-hydroxyacyl-CoA dehydrogenase family.</text>
</comment>
<keyword evidence="11" id="KW-0443">Lipid metabolism</keyword>
<dbReference type="RefSeq" id="WP_115414155.1">
    <property type="nucleotide sequence ID" value="NZ_CP031356.1"/>
</dbReference>
<dbReference type="FunFam" id="3.40.50.720:FF:000009">
    <property type="entry name" value="Fatty oxidation complex, alpha subunit"/>
    <property type="match status" value="1"/>
</dbReference>
<dbReference type="PANTHER" id="PTHR43612:SF3">
    <property type="entry name" value="TRIFUNCTIONAL ENZYME SUBUNIT ALPHA, MITOCHONDRIAL"/>
    <property type="match status" value="1"/>
</dbReference>
<reference evidence="18 20" key="1">
    <citation type="submission" date="2018-07" db="EMBL/GenBank/DDBJ databases">
        <title>Brachybacterium saurashtrense DSM 23186 genome sequence.</title>
        <authorList>
            <person name="Guo L."/>
        </authorList>
    </citation>
    <scope>NUCLEOTIDE SEQUENCE [LARGE SCALE GENOMIC DNA]</scope>
    <source>
        <strain evidence="18 20">DSM 23186</strain>
    </source>
</reference>
<keyword evidence="8" id="KW-0442">Lipid degradation</keyword>
<accession>A0A345YR53</accession>
<reference evidence="19 21" key="2">
    <citation type="submission" date="2018-08" db="EMBL/GenBank/DDBJ databases">
        <title>Brachybacterium saurashtrense DSM 23186.</title>
        <authorList>
            <person name="Li Y."/>
        </authorList>
    </citation>
    <scope>NUCLEOTIDE SEQUENCE [LARGE SCALE GENOMIC DNA]</scope>
    <source>
        <strain evidence="19 21">DSM 23186</strain>
    </source>
</reference>
<dbReference type="GO" id="GO:0006635">
    <property type="term" value="P:fatty acid beta-oxidation"/>
    <property type="evidence" value="ECO:0007669"/>
    <property type="project" value="UniProtKB-UniPathway"/>
</dbReference>
<dbReference type="OrthoDB" id="9771883at2"/>
<dbReference type="EC" id="4.2.1.17" evidence="6"/>
<comment type="pathway">
    <text evidence="1">Lipid metabolism; fatty acid beta-oxidation.</text>
</comment>
<comment type="catalytic activity">
    <reaction evidence="14">
        <text>a (3S)-3-hydroxyacyl-CoA + NAD(+) = a 3-oxoacyl-CoA + NADH + H(+)</text>
        <dbReference type="Rhea" id="RHEA:22432"/>
        <dbReference type="ChEBI" id="CHEBI:15378"/>
        <dbReference type="ChEBI" id="CHEBI:57318"/>
        <dbReference type="ChEBI" id="CHEBI:57540"/>
        <dbReference type="ChEBI" id="CHEBI:57945"/>
        <dbReference type="ChEBI" id="CHEBI:90726"/>
        <dbReference type="EC" id="1.1.1.35"/>
    </reaction>
</comment>
<dbReference type="InterPro" id="IPR006176">
    <property type="entry name" value="3-OHacyl-CoA_DH_NAD-bd"/>
</dbReference>
<dbReference type="InterPro" id="IPR006108">
    <property type="entry name" value="3HC_DH_C"/>
</dbReference>
<dbReference type="EMBL" id="CP031356">
    <property type="protein sequence ID" value="AXK46405.1"/>
    <property type="molecule type" value="Genomic_DNA"/>
</dbReference>
<dbReference type="Gene3D" id="1.10.1040.50">
    <property type="match status" value="1"/>
</dbReference>
<keyword evidence="7" id="KW-0276">Fatty acid metabolism</keyword>
<dbReference type="CDD" id="cd06558">
    <property type="entry name" value="crotonase-like"/>
    <property type="match status" value="1"/>
</dbReference>
<dbReference type="GO" id="GO:0070403">
    <property type="term" value="F:NAD+ binding"/>
    <property type="evidence" value="ECO:0007669"/>
    <property type="project" value="InterPro"/>
</dbReference>
<evidence type="ECO:0000256" key="6">
    <source>
        <dbReference type="ARBA" id="ARBA00012076"/>
    </source>
</evidence>
<dbReference type="Pfam" id="PF00378">
    <property type="entry name" value="ECH_1"/>
    <property type="match status" value="1"/>
</dbReference>
<evidence type="ECO:0000256" key="14">
    <source>
        <dbReference type="ARBA" id="ARBA00049556"/>
    </source>
</evidence>
<evidence type="ECO:0000313" key="21">
    <source>
        <dbReference type="Proteomes" id="UP000282185"/>
    </source>
</evidence>
<feature type="domain" description="3-hydroxyacyl-CoA dehydrogenase C-terminal" evidence="16">
    <location>
        <begin position="543"/>
        <end position="628"/>
    </location>
</feature>
<dbReference type="Proteomes" id="UP000282185">
    <property type="component" value="Unassembled WGS sequence"/>
</dbReference>
<evidence type="ECO:0000313" key="20">
    <source>
        <dbReference type="Proteomes" id="UP000254236"/>
    </source>
</evidence>
<dbReference type="GO" id="GO:0016509">
    <property type="term" value="F:long-chain (3S)-3-hydroxyacyl-CoA dehydrogenase (NAD+) activity"/>
    <property type="evidence" value="ECO:0007669"/>
    <property type="project" value="TreeGrafter"/>
</dbReference>
<evidence type="ECO:0000256" key="11">
    <source>
        <dbReference type="ARBA" id="ARBA00023098"/>
    </source>
</evidence>
<sequence>MSSYTEHVTRVLTEDREHPGLGTVAVLTFAPPEGEERRPATLGPRSLANVTGAIGAALDRAEAGELGAIALTGTGRAFLAGADLSMFADPTAVENVEEMTRAAHALQVRVRTSPVPLLAHLNGVALGGGLEVALMADVRTAAPGVRGLGMPETSLGILPGWGGTTLLQSVVGPEAAVRMILEDPARDRQLTAEQALETGLVDELAEDLDAALDQFAALVAAHADLDEDDADVVDPALAATAAEAPAGAPGAWVGREAPLPAADTPEAEALLDALDAPHGVETRRAWAARLEAQGAPAVGRALALLQALPGSTLADALAREAEALAELVRGDSAAASMYSAELLRRGKPGRAPVEGTREIRRVGVAGAGLMASQIAAQLALGLQVPVVMRDLDEDIAAKGLAAARDVVAQAAARGALDEASAQAVAANLSATTDLQELAGCDLVLEAVPEVLAIKKSVFAELEGVLAEDALLVTNTSSLSVARMAEDLAHPERVVGLHFFNPVAKMPLVEVIHTEATDEQTLATGLEVVRRLRKFAVRSADAPGFIVNRLLFRVLGAVLASVDAGADPAEVDASLDPMGMPMRPFALLDLVGLAVADHVGQVLTGELGDRFHASPGLTAMAQKKAHFTERTKTAVHPPVSPTVGETFGADAADGGAAPVGDALLETVQDGLAEEIALMLETGVVERPEQVDLALILGAGFPRHRGGITPYLDASGASQRATGRTFHGEMFTGRDGS</sequence>
<dbReference type="KEGG" id="bsau:DWV08_12815"/>
<comment type="similarity">
    <text evidence="4">In the N-terminal section; belongs to the enoyl-CoA hydratase/isomerase family.</text>
</comment>
<comment type="similarity">
    <text evidence="5">Belongs to the 3-hydroxyacyl-CoA dehydrogenase family.</text>
</comment>
<dbReference type="Gene3D" id="3.40.50.720">
    <property type="entry name" value="NAD(P)-binding Rossmann-like Domain"/>
    <property type="match status" value="1"/>
</dbReference>
<evidence type="ECO:0000313" key="18">
    <source>
        <dbReference type="EMBL" id="AXK46405.1"/>
    </source>
</evidence>
<dbReference type="InterPro" id="IPR029045">
    <property type="entry name" value="ClpP/crotonase-like_dom_sf"/>
</dbReference>
<gene>
    <name evidence="18" type="ORF">DWV08_12815</name>
    <name evidence="19" type="ORF">DXU92_04565</name>
</gene>
<evidence type="ECO:0000256" key="15">
    <source>
        <dbReference type="RuleBase" id="RU003707"/>
    </source>
</evidence>
<dbReference type="GO" id="GO:0004300">
    <property type="term" value="F:enoyl-CoA hydratase activity"/>
    <property type="evidence" value="ECO:0007669"/>
    <property type="project" value="UniProtKB-EC"/>
</dbReference>
<evidence type="ECO:0000313" key="19">
    <source>
        <dbReference type="EMBL" id="RRR24146.1"/>
    </source>
</evidence>
<feature type="domain" description="3-hydroxyacyl-CoA dehydrogenase NAD binding" evidence="17">
    <location>
        <begin position="362"/>
        <end position="540"/>
    </location>
</feature>
<evidence type="ECO:0000259" key="16">
    <source>
        <dbReference type="Pfam" id="PF00725"/>
    </source>
</evidence>
<dbReference type="PANTHER" id="PTHR43612">
    <property type="entry name" value="TRIFUNCTIONAL ENZYME SUBUNIT ALPHA"/>
    <property type="match status" value="1"/>
</dbReference>
<dbReference type="PROSITE" id="PS00166">
    <property type="entry name" value="ENOYL_COA_HYDRATASE"/>
    <property type="match status" value="1"/>
</dbReference>
<dbReference type="Gene3D" id="3.90.226.10">
    <property type="entry name" value="2-enoyl-CoA Hydratase, Chain A, domain 1"/>
    <property type="match status" value="1"/>
</dbReference>
<keyword evidence="13" id="KW-0511">Multifunctional enzyme</keyword>
<evidence type="ECO:0000256" key="10">
    <source>
        <dbReference type="ARBA" id="ARBA00023027"/>
    </source>
</evidence>